<dbReference type="SUPFAM" id="SSF46785">
    <property type="entry name" value="Winged helix' DNA-binding domain"/>
    <property type="match status" value="1"/>
</dbReference>
<dbReference type="Proteomes" id="UP000006242">
    <property type="component" value="Unassembled WGS sequence"/>
</dbReference>
<dbReference type="GO" id="GO:0003677">
    <property type="term" value="F:DNA binding"/>
    <property type="evidence" value="ECO:0007669"/>
    <property type="project" value="UniProtKB-KW"/>
</dbReference>
<dbReference type="PANTHER" id="PTHR42756:SF1">
    <property type="entry name" value="TRANSCRIPTIONAL REPRESSOR OF EMRAB OPERON"/>
    <property type="match status" value="1"/>
</dbReference>
<proteinExistence type="predicted"/>
<dbReference type="GO" id="GO:0003700">
    <property type="term" value="F:DNA-binding transcription factor activity"/>
    <property type="evidence" value="ECO:0007669"/>
    <property type="project" value="InterPro"/>
</dbReference>
<dbReference type="PANTHER" id="PTHR42756">
    <property type="entry name" value="TRANSCRIPTIONAL REGULATOR, MARR"/>
    <property type="match status" value="1"/>
</dbReference>
<dbReference type="GO" id="GO:0017061">
    <property type="term" value="F:S-methyl-5-thioadenosine phosphorylase activity"/>
    <property type="evidence" value="ECO:0007669"/>
    <property type="project" value="UniProtKB-EC"/>
</dbReference>
<dbReference type="RefSeq" id="WP_021031843.1">
    <property type="nucleotide sequence ID" value="NZ_AFNV02000024.1"/>
</dbReference>
<gene>
    <name evidence="5" type="ORF">SSPSH_003161</name>
</gene>
<organism evidence="5 6">
    <name type="scientific">Salinisphaera shabanensis E1L3A</name>
    <dbReference type="NCBI Taxonomy" id="1033802"/>
    <lineage>
        <taxon>Bacteria</taxon>
        <taxon>Pseudomonadati</taxon>
        <taxon>Pseudomonadota</taxon>
        <taxon>Gammaproteobacteria</taxon>
        <taxon>Salinisphaerales</taxon>
        <taxon>Salinisphaeraceae</taxon>
        <taxon>Salinisphaera</taxon>
    </lineage>
</organism>
<keyword evidence="5" id="KW-0328">Glycosyltransferase</keyword>
<dbReference type="Pfam" id="PF12802">
    <property type="entry name" value="MarR_2"/>
    <property type="match status" value="1"/>
</dbReference>
<dbReference type="PROSITE" id="PS50995">
    <property type="entry name" value="HTH_MARR_2"/>
    <property type="match status" value="1"/>
</dbReference>
<dbReference type="InterPro" id="IPR000835">
    <property type="entry name" value="HTH_MarR-typ"/>
</dbReference>
<dbReference type="PRINTS" id="PR00598">
    <property type="entry name" value="HTHMARR"/>
</dbReference>
<evidence type="ECO:0000313" key="5">
    <source>
        <dbReference type="EMBL" id="ERJ18079.1"/>
    </source>
</evidence>
<evidence type="ECO:0000256" key="1">
    <source>
        <dbReference type="ARBA" id="ARBA00023015"/>
    </source>
</evidence>
<dbReference type="InterPro" id="IPR036390">
    <property type="entry name" value="WH_DNA-bd_sf"/>
</dbReference>
<dbReference type="OrthoDB" id="8906692at2"/>
<evidence type="ECO:0000259" key="4">
    <source>
        <dbReference type="PROSITE" id="PS50995"/>
    </source>
</evidence>
<keyword evidence="2" id="KW-0238">DNA-binding</keyword>
<keyword evidence="3" id="KW-0804">Transcription</keyword>
<evidence type="ECO:0000256" key="3">
    <source>
        <dbReference type="ARBA" id="ARBA00023163"/>
    </source>
</evidence>
<dbReference type="AlphaFoldDB" id="U2FPK3"/>
<dbReference type="Gene3D" id="1.10.10.10">
    <property type="entry name" value="Winged helix-like DNA-binding domain superfamily/Winged helix DNA-binding domain"/>
    <property type="match status" value="1"/>
</dbReference>
<dbReference type="EMBL" id="AFNV02000024">
    <property type="protein sequence ID" value="ERJ18079.1"/>
    <property type="molecule type" value="Genomic_DNA"/>
</dbReference>
<name>U2FPK3_9GAMM</name>
<keyword evidence="5" id="KW-0808">Transferase</keyword>
<dbReference type="STRING" id="1033802.SSPSH_003161"/>
<dbReference type="SMART" id="SM00347">
    <property type="entry name" value="HTH_MARR"/>
    <property type="match status" value="1"/>
</dbReference>
<sequence length="142" mass="16071">MAHVLPDSIRCRLGYLLAKTHQRQLKLFEAHTHDLSVSGRQYATLLALEANAELRQSDLAEWLDLDRTTVTYLIDSLEERAWIERQRDPADRRAHIVRLTDAGTVALADIRPAAQAATQELLTPLDDDEQAQLRALLARLLP</sequence>
<dbReference type="EC" id="2.4.2.28" evidence="5"/>
<evidence type="ECO:0000256" key="2">
    <source>
        <dbReference type="ARBA" id="ARBA00023125"/>
    </source>
</evidence>
<keyword evidence="1" id="KW-0805">Transcription regulation</keyword>
<comment type="caution">
    <text evidence="5">The sequence shown here is derived from an EMBL/GenBank/DDBJ whole genome shotgun (WGS) entry which is preliminary data.</text>
</comment>
<reference evidence="5 6" key="2">
    <citation type="journal article" date="2013" name="PLoS ONE">
        <title>INDIGO - INtegrated Data Warehouse of MIcrobial GenOmes with Examples from the Red Sea Extremophiles.</title>
        <authorList>
            <person name="Alam I."/>
            <person name="Antunes A."/>
            <person name="Kamau A.A."/>
            <person name="Ba Alawi W."/>
            <person name="Kalkatawi M."/>
            <person name="Stingl U."/>
            <person name="Bajic V.B."/>
        </authorList>
    </citation>
    <scope>NUCLEOTIDE SEQUENCE [LARGE SCALE GENOMIC DNA]</scope>
    <source>
        <strain evidence="5 6">E1L3A</strain>
    </source>
</reference>
<feature type="domain" description="HTH marR-type" evidence="4">
    <location>
        <begin position="10"/>
        <end position="142"/>
    </location>
</feature>
<protein>
    <submittedName>
        <fullName evidence="5">5'-methylthioadenosine phosphorylase protein</fullName>
        <ecNumber evidence="5">2.4.2.28</ecNumber>
    </submittedName>
</protein>
<dbReference type="InterPro" id="IPR036388">
    <property type="entry name" value="WH-like_DNA-bd_sf"/>
</dbReference>
<accession>U2FPK3</accession>
<keyword evidence="6" id="KW-1185">Reference proteome</keyword>
<reference evidence="5 6" key="1">
    <citation type="journal article" date="2011" name="J. Bacteriol.">
        <title>Genome sequence of Salinisphaera shabanensis, a gammaproteobacterium from the harsh, variable environment of the brine-seawater interface of the Shaban Deep in the Red Sea.</title>
        <authorList>
            <person name="Antunes A."/>
            <person name="Alam I."/>
            <person name="Bajic V.B."/>
            <person name="Stingl U."/>
        </authorList>
    </citation>
    <scope>NUCLEOTIDE SEQUENCE [LARGE SCALE GENOMIC DNA]</scope>
    <source>
        <strain evidence="5 6">E1L3A</strain>
    </source>
</reference>
<evidence type="ECO:0000313" key="6">
    <source>
        <dbReference type="Proteomes" id="UP000006242"/>
    </source>
</evidence>
<dbReference type="eggNOG" id="COG1846">
    <property type="taxonomic scope" value="Bacteria"/>
</dbReference>